<sequence>STLPVKLIELQSHPLVRIFRVLGGICVLLILTKKVYSFNEIILYIVILISLFYSIFLFYITYNRIKHIYSTLKKNDLEVRNSPLDKFATLASKLIFCAKGACDTIAPIGVSLGLLAGFDTILEHKGKDPIFLPFIADTF</sequence>
<feature type="non-terminal residue" evidence="2">
    <location>
        <position position="1"/>
    </location>
</feature>
<evidence type="ECO:0000313" key="2">
    <source>
        <dbReference type="EMBL" id="RKP12384.1"/>
    </source>
</evidence>
<accession>A0A4P9Y132</accession>
<reference evidence="3" key="1">
    <citation type="journal article" date="2018" name="Nat. Microbiol.">
        <title>Leveraging single-cell genomics to expand the fungal tree of life.</title>
        <authorList>
            <person name="Ahrendt S.R."/>
            <person name="Quandt C.A."/>
            <person name="Ciobanu D."/>
            <person name="Clum A."/>
            <person name="Salamov A."/>
            <person name="Andreopoulos B."/>
            <person name="Cheng J.F."/>
            <person name="Woyke T."/>
            <person name="Pelin A."/>
            <person name="Henrissat B."/>
            <person name="Reynolds N.K."/>
            <person name="Benny G.L."/>
            <person name="Smith M.E."/>
            <person name="James T.Y."/>
            <person name="Grigoriev I.V."/>
        </authorList>
    </citation>
    <scope>NUCLEOTIDE SEQUENCE [LARGE SCALE GENOMIC DNA]</scope>
</reference>
<dbReference type="AlphaFoldDB" id="A0A4P9Y132"/>
<dbReference type="Proteomes" id="UP000267251">
    <property type="component" value="Unassembled WGS sequence"/>
</dbReference>
<gene>
    <name evidence="2" type="ORF">BJ684DRAFT_6803</name>
</gene>
<dbReference type="OrthoDB" id="10618557at2759"/>
<feature type="non-terminal residue" evidence="2">
    <location>
        <position position="139"/>
    </location>
</feature>
<feature type="transmembrane region" description="Helical" evidence="1">
    <location>
        <begin position="41"/>
        <end position="62"/>
    </location>
</feature>
<protein>
    <submittedName>
        <fullName evidence="2">Uncharacterized protein</fullName>
    </submittedName>
</protein>
<organism evidence="2 3">
    <name type="scientific">Piptocephalis cylindrospora</name>
    <dbReference type="NCBI Taxonomy" id="1907219"/>
    <lineage>
        <taxon>Eukaryota</taxon>
        <taxon>Fungi</taxon>
        <taxon>Fungi incertae sedis</taxon>
        <taxon>Zoopagomycota</taxon>
        <taxon>Zoopagomycotina</taxon>
        <taxon>Zoopagomycetes</taxon>
        <taxon>Zoopagales</taxon>
        <taxon>Piptocephalidaceae</taxon>
        <taxon>Piptocephalis</taxon>
    </lineage>
</organism>
<name>A0A4P9Y132_9FUNG</name>
<feature type="transmembrane region" description="Helical" evidence="1">
    <location>
        <begin position="15"/>
        <end position="32"/>
    </location>
</feature>
<keyword evidence="3" id="KW-1185">Reference proteome</keyword>
<keyword evidence="1" id="KW-0812">Transmembrane</keyword>
<evidence type="ECO:0000313" key="3">
    <source>
        <dbReference type="Proteomes" id="UP000267251"/>
    </source>
</evidence>
<dbReference type="EMBL" id="KZ988352">
    <property type="protein sequence ID" value="RKP12384.1"/>
    <property type="molecule type" value="Genomic_DNA"/>
</dbReference>
<proteinExistence type="predicted"/>
<keyword evidence="1" id="KW-1133">Transmembrane helix</keyword>
<keyword evidence="1" id="KW-0472">Membrane</keyword>
<evidence type="ECO:0000256" key="1">
    <source>
        <dbReference type="SAM" id="Phobius"/>
    </source>
</evidence>